<keyword evidence="3 5" id="KW-0732">Signal</keyword>
<evidence type="ECO:0000256" key="3">
    <source>
        <dbReference type="ARBA" id="ARBA00022729"/>
    </source>
</evidence>
<sequence>MNLRDSTTRCAVVTAMCAALALPTTHQATAASARTTAGPLGAPLGRLGPLTDLVIERIRVGDDVAAAKFGTGAPIEDPVREGQVLDQVRAQAGAAGLDPEAAVAFFRDQITASKITQRGLFARWTAHPGEAPATRPDLGPIRARLDRLTRALLDELKDTERWRAEPVGCAAGLALAGASGAALEHLDVLHRRALRTATRSVCH</sequence>
<accession>A0ABV8TQA6</accession>
<dbReference type="PANTHER" id="PTHR38041:SF2">
    <property type="entry name" value="SECRETED CHORISMATE MUTASE"/>
    <property type="match status" value="1"/>
</dbReference>
<reference evidence="8" key="1">
    <citation type="journal article" date="2019" name="Int. J. Syst. Evol. Microbiol.">
        <title>The Global Catalogue of Microorganisms (GCM) 10K type strain sequencing project: providing services to taxonomists for standard genome sequencing and annotation.</title>
        <authorList>
            <consortium name="The Broad Institute Genomics Platform"/>
            <consortium name="The Broad Institute Genome Sequencing Center for Infectious Disease"/>
            <person name="Wu L."/>
            <person name="Ma J."/>
        </authorList>
    </citation>
    <scope>NUCLEOTIDE SEQUENCE [LARGE SCALE GENOMIC DNA]</scope>
    <source>
        <strain evidence="8">PCU 347</strain>
    </source>
</reference>
<evidence type="ECO:0000313" key="8">
    <source>
        <dbReference type="Proteomes" id="UP001595824"/>
    </source>
</evidence>
<feature type="domain" description="Chorismate mutase" evidence="6">
    <location>
        <begin position="24"/>
        <end position="121"/>
    </location>
</feature>
<dbReference type="Pfam" id="PF01817">
    <property type="entry name" value="CM_2"/>
    <property type="match status" value="1"/>
</dbReference>
<dbReference type="InterPro" id="IPR036979">
    <property type="entry name" value="CM_dom_sf"/>
</dbReference>
<dbReference type="Gene3D" id="1.20.59.10">
    <property type="entry name" value="Chorismate mutase"/>
    <property type="match status" value="1"/>
</dbReference>
<dbReference type="Proteomes" id="UP001595824">
    <property type="component" value="Unassembled WGS sequence"/>
</dbReference>
<feature type="signal peptide" evidence="5">
    <location>
        <begin position="1"/>
        <end position="30"/>
    </location>
</feature>
<gene>
    <name evidence="7" type="ORF">ACFPC0_33570</name>
</gene>
<evidence type="ECO:0000256" key="2">
    <source>
        <dbReference type="ARBA" id="ARBA00012404"/>
    </source>
</evidence>
<organism evidence="7 8">
    <name type="scientific">Streptomyces andamanensis</name>
    <dbReference type="NCBI Taxonomy" id="1565035"/>
    <lineage>
        <taxon>Bacteria</taxon>
        <taxon>Bacillati</taxon>
        <taxon>Actinomycetota</taxon>
        <taxon>Actinomycetes</taxon>
        <taxon>Kitasatosporales</taxon>
        <taxon>Streptomycetaceae</taxon>
        <taxon>Streptomyces</taxon>
    </lineage>
</organism>
<dbReference type="RefSeq" id="WP_381744059.1">
    <property type="nucleotide sequence ID" value="NZ_JBHSDP010000029.1"/>
</dbReference>
<dbReference type="InterPro" id="IPR008240">
    <property type="entry name" value="Chorismate_mutase_periplasmic"/>
</dbReference>
<evidence type="ECO:0000256" key="5">
    <source>
        <dbReference type="SAM" id="SignalP"/>
    </source>
</evidence>
<evidence type="ECO:0000259" key="6">
    <source>
        <dbReference type="PROSITE" id="PS51168"/>
    </source>
</evidence>
<evidence type="ECO:0000256" key="4">
    <source>
        <dbReference type="ARBA" id="ARBA00023235"/>
    </source>
</evidence>
<dbReference type="InterPro" id="IPR036263">
    <property type="entry name" value="Chorismate_II_sf"/>
</dbReference>
<dbReference type="EMBL" id="JBHSDP010000029">
    <property type="protein sequence ID" value="MFC4332612.1"/>
    <property type="molecule type" value="Genomic_DNA"/>
</dbReference>
<dbReference type="PANTHER" id="PTHR38041">
    <property type="entry name" value="CHORISMATE MUTASE"/>
    <property type="match status" value="1"/>
</dbReference>
<keyword evidence="4 7" id="KW-0413">Isomerase</keyword>
<comment type="caution">
    <text evidence="7">The sequence shown here is derived from an EMBL/GenBank/DDBJ whole genome shotgun (WGS) entry which is preliminary data.</text>
</comment>
<dbReference type="SUPFAM" id="SSF48600">
    <property type="entry name" value="Chorismate mutase II"/>
    <property type="match status" value="1"/>
</dbReference>
<dbReference type="EC" id="5.4.99.5" evidence="2"/>
<dbReference type="GO" id="GO:0004106">
    <property type="term" value="F:chorismate mutase activity"/>
    <property type="evidence" value="ECO:0007669"/>
    <property type="project" value="UniProtKB-EC"/>
</dbReference>
<protein>
    <recommendedName>
        <fullName evidence="2">chorismate mutase</fullName>
        <ecNumber evidence="2">5.4.99.5</ecNumber>
    </recommendedName>
</protein>
<proteinExistence type="predicted"/>
<evidence type="ECO:0000256" key="1">
    <source>
        <dbReference type="ARBA" id="ARBA00004817"/>
    </source>
</evidence>
<name>A0ABV8TQA6_9ACTN</name>
<comment type="pathway">
    <text evidence="1">Metabolic intermediate biosynthesis; prephenate biosynthesis; prephenate from chorismate: step 1/1.</text>
</comment>
<dbReference type="NCBIfam" id="TIGR01806">
    <property type="entry name" value="CM_mono2"/>
    <property type="match status" value="1"/>
</dbReference>
<dbReference type="PROSITE" id="PS51168">
    <property type="entry name" value="CHORISMATE_MUT_2"/>
    <property type="match status" value="1"/>
</dbReference>
<feature type="chain" id="PRO_5045062475" description="chorismate mutase" evidence="5">
    <location>
        <begin position="31"/>
        <end position="203"/>
    </location>
</feature>
<dbReference type="SMART" id="SM00830">
    <property type="entry name" value="CM_2"/>
    <property type="match status" value="1"/>
</dbReference>
<dbReference type="NCBIfam" id="NF006741">
    <property type="entry name" value="PRK09269.1"/>
    <property type="match status" value="1"/>
</dbReference>
<keyword evidence="8" id="KW-1185">Reference proteome</keyword>
<evidence type="ECO:0000313" key="7">
    <source>
        <dbReference type="EMBL" id="MFC4332612.1"/>
    </source>
</evidence>
<dbReference type="InterPro" id="IPR002701">
    <property type="entry name" value="CM_II_prokaryot"/>
</dbReference>
<dbReference type="InterPro" id="IPR051331">
    <property type="entry name" value="Chorismate_mutase-related"/>
</dbReference>